<comment type="caution">
    <text evidence="2">The sequence shown here is derived from an EMBL/GenBank/DDBJ whole genome shotgun (WGS) entry which is preliminary data.</text>
</comment>
<dbReference type="EMBL" id="MU826838">
    <property type="protein sequence ID" value="KAJ7372161.1"/>
    <property type="molecule type" value="Genomic_DNA"/>
</dbReference>
<dbReference type="AlphaFoldDB" id="A0A9X0CQX1"/>
<keyword evidence="3" id="KW-1185">Reference proteome</keyword>
<evidence type="ECO:0000313" key="2">
    <source>
        <dbReference type="EMBL" id="KAJ7372161.1"/>
    </source>
</evidence>
<name>A0A9X0CQX1_9CNID</name>
<accession>A0A9X0CQX1</accession>
<organism evidence="2 3">
    <name type="scientific">Desmophyllum pertusum</name>
    <dbReference type="NCBI Taxonomy" id="174260"/>
    <lineage>
        <taxon>Eukaryota</taxon>
        <taxon>Metazoa</taxon>
        <taxon>Cnidaria</taxon>
        <taxon>Anthozoa</taxon>
        <taxon>Hexacorallia</taxon>
        <taxon>Scleractinia</taxon>
        <taxon>Caryophylliina</taxon>
        <taxon>Caryophylliidae</taxon>
        <taxon>Desmophyllum</taxon>
    </lineage>
</organism>
<reference evidence="2" key="1">
    <citation type="submission" date="2023-01" db="EMBL/GenBank/DDBJ databases">
        <title>Genome assembly of the deep-sea coral Lophelia pertusa.</title>
        <authorList>
            <person name="Herrera S."/>
            <person name="Cordes E."/>
        </authorList>
    </citation>
    <scope>NUCLEOTIDE SEQUENCE</scope>
    <source>
        <strain evidence="2">USNM1676648</strain>
        <tissue evidence="2">Polyp</tissue>
    </source>
</reference>
<feature type="signal peptide" evidence="1">
    <location>
        <begin position="1"/>
        <end position="16"/>
    </location>
</feature>
<gene>
    <name evidence="2" type="ORF">OS493_020588</name>
</gene>
<sequence length="74" mass="8126">MSQCWSWVVLCTIGVAMEPRPAGESSLSSSQDFLYLFVLEDYLSFFLPSDGSPILPANLKTKPSVGSVRKPASW</sequence>
<keyword evidence="1" id="KW-0732">Signal</keyword>
<proteinExistence type="predicted"/>
<protein>
    <submittedName>
        <fullName evidence="2">Uncharacterized protein</fullName>
    </submittedName>
</protein>
<feature type="chain" id="PRO_5040903515" evidence="1">
    <location>
        <begin position="17"/>
        <end position="74"/>
    </location>
</feature>
<dbReference type="Proteomes" id="UP001163046">
    <property type="component" value="Unassembled WGS sequence"/>
</dbReference>
<evidence type="ECO:0000256" key="1">
    <source>
        <dbReference type="SAM" id="SignalP"/>
    </source>
</evidence>
<evidence type="ECO:0000313" key="3">
    <source>
        <dbReference type="Proteomes" id="UP001163046"/>
    </source>
</evidence>